<comment type="caution">
    <text evidence="9">The sequence shown here is derived from an EMBL/GenBank/DDBJ whole genome shotgun (WGS) entry which is preliminary data.</text>
</comment>
<dbReference type="PANTHER" id="PTHR33571">
    <property type="entry name" value="SSL8005 PROTEIN"/>
    <property type="match status" value="1"/>
</dbReference>
<proteinExistence type="predicted"/>
<dbReference type="PANTHER" id="PTHR33571:SF12">
    <property type="entry name" value="BSL3053 PROTEIN"/>
    <property type="match status" value="1"/>
</dbReference>
<reference evidence="9 10" key="1">
    <citation type="submission" date="2023-08" db="EMBL/GenBank/DDBJ databases">
        <title>Draft genome sequence of Algoriphagus confluentis.</title>
        <authorList>
            <person name="Takatani N."/>
            <person name="Hosokawa M."/>
            <person name="Sawabe T."/>
        </authorList>
    </citation>
    <scope>NUCLEOTIDE SEQUENCE [LARGE SCALE GENOMIC DNA]</scope>
    <source>
        <strain evidence="9 10">NBRC 111222</strain>
    </source>
</reference>
<dbReference type="Pfam" id="PF18765">
    <property type="entry name" value="Polbeta"/>
    <property type="match status" value="1"/>
</dbReference>
<gene>
    <name evidence="9" type="ORF">Aconfl_19710</name>
</gene>
<sequence length="102" mass="12008">MNLLKTNHEAINVLCEKHKVSKLYAFGSVLTSAFNDESDVDFLVEFHIKDIDKYVTNFFSLKEELETLFNKEVDLIEYRSISNPYFKEEIDETKSLLYESKN</sequence>
<dbReference type="EMBL" id="BTPD01000005">
    <property type="protein sequence ID" value="GMQ29328.1"/>
    <property type="molecule type" value="Genomic_DNA"/>
</dbReference>
<keyword evidence="7" id="KW-0460">Magnesium</keyword>
<keyword evidence="3" id="KW-0548">Nucleotidyltransferase</keyword>
<accession>A0ABQ6PNJ3</accession>
<evidence type="ECO:0000256" key="4">
    <source>
        <dbReference type="ARBA" id="ARBA00022723"/>
    </source>
</evidence>
<keyword evidence="2" id="KW-0808">Transferase</keyword>
<keyword evidence="4" id="KW-0479">Metal-binding</keyword>
<evidence type="ECO:0000313" key="10">
    <source>
        <dbReference type="Proteomes" id="UP001338309"/>
    </source>
</evidence>
<evidence type="ECO:0000256" key="7">
    <source>
        <dbReference type="ARBA" id="ARBA00022842"/>
    </source>
</evidence>
<evidence type="ECO:0000256" key="2">
    <source>
        <dbReference type="ARBA" id="ARBA00022679"/>
    </source>
</evidence>
<protein>
    <recommendedName>
        <fullName evidence="8">Polymerase beta nucleotidyltransferase domain-containing protein</fullName>
    </recommendedName>
</protein>
<evidence type="ECO:0000256" key="3">
    <source>
        <dbReference type="ARBA" id="ARBA00022695"/>
    </source>
</evidence>
<keyword evidence="10" id="KW-1185">Reference proteome</keyword>
<evidence type="ECO:0000313" key="9">
    <source>
        <dbReference type="EMBL" id="GMQ29328.1"/>
    </source>
</evidence>
<evidence type="ECO:0000256" key="5">
    <source>
        <dbReference type="ARBA" id="ARBA00022741"/>
    </source>
</evidence>
<dbReference type="InterPro" id="IPR052038">
    <property type="entry name" value="Type-VII_TA_antitoxin"/>
</dbReference>
<dbReference type="InterPro" id="IPR043519">
    <property type="entry name" value="NT_sf"/>
</dbReference>
<evidence type="ECO:0000256" key="6">
    <source>
        <dbReference type="ARBA" id="ARBA00022840"/>
    </source>
</evidence>
<keyword evidence="6" id="KW-0067">ATP-binding</keyword>
<dbReference type="Gene3D" id="3.30.460.10">
    <property type="entry name" value="Beta Polymerase, domain 2"/>
    <property type="match status" value="1"/>
</dbReference>
<evidence type="ECO:0000256" key="1">
    <source>
        <dbReference type="ARBA" id="ARBA00001946"/>
    </source>
</evidence>
<dbReference type="RefSeq" id="WP_338224044.1">
    <property type="nucleotide sequence ID" value="NZ_BTPD01000005.1"/>
</dbReference>
<keyword evidence="5" id="KW-0547">Nucleotide-binding</keyword>
<name>A0ABQ6PNJ3_9BACT</name>
<feature type="domain" description="Polymerase beta nucleotidyltransferase" evidence="8">
    <location>
        <begin position="11"/>
        <end position="101"/>
    </location>
</feature>
<dbReference type="SUPFAM" id="SSF81301">
    <property type="entry name" value="Nucleotidyltransferase"/>
    <property type="match status" value="1"/>
</dbReference>
<dbReference type="CDD" id="cd05403">
    <property type="entry name" value="NT_KNTase_like"/>
    <property type="match status" value="1"/>
</dbReference>
<comment type="cofactor">
    <cofactor evidence="1">
        <name>Mg(2+)</name>
        <dbReference type="ChEBI" id="CHEBI:18420"/>
    </cofactor>
</comment>
<dbReference type="InterPro" id="IPR041633">
    <property type="entry name" value="Polbeta"/>
</dbReference>
<evidence type="ECO:0000259" key="8">
    <source>
        <dbReference type="Pfam" id="PF18765"/>
    </source>
</evidence>
<dbReference type="Proteomes" id="UP001338309">
    <property type="component" value="Unassembled WGS sequence"/>
</dbReference>
<organism evidence="9 10">
    <name type="scientific">Algoriphagus confluentis</name>
    <dbReference type="NCBI Taxonomy" id="1697556"/>
    <lineage>
        <taxon>Bacteria</taxon>
        <taxon>Pseudomonadati</taxon>
        <taxon>Bacteroidota</taxon>
        <taxon>Cytophagia</taxon>
        <taxon>Cytophagales</taxon>
        <taxon>Cyclobacteriaceae</taxon>
        <taxon>Algoriphagus</taxon>
    </lineage>
</organism>